<keyword evidence="4" id="KW-1185">Reference proteome</keyword>
<comment type="caution">
    <text evidence="3">The sequence shown here is derived from an EMBL/GenBank/DDBJ whole genome shotgun (WGS) entry which is preliminary data.</text>
</comment>
<dbReference type="PANTHER" id="PTHR39142">
    <property type="entry name" value="MID1P"/>
    <property type="match status" value="1"/>
</dbReference>
<dbReference type="PANTHER" id="PTHR39142:SF1">
    <property type="entry name" value="AEL197CP"/>
    <property type="match status" value="1"/>
</dbReference>
<dbReference type="AlphaFoldDB" id="A0A167C2H8"/>
<dbReference type="Proteomes" id="UP000076584">
    <property type="component" value="Unassembled WGS sequence"/>
</dbReference>
<keyword evidence="2" id="KW-1133">Transmembrane helix</keyword>
<dbReference type="InterPro" id="IPR024338">
    <property type="entry name" value="MID1/Yam8"/>
</dbReference>
<feature type="non-terminal residue" evidence="3">
    <location>
        <position position="1"/>
    </location>
</feature>
<dbReference type="STRING" id="1573173.A0A167C2H8"/>
<dbReference type="EMBL" id="LFIW01001519">
    <property type="protein sequence ID" value="KZL82042.1"/>
    <property type="molecule type" value="Genomic_DNA"/>
</dbReference>
<protein>
    <submittedName>
        <fullName evidence="3">Calcium influx-promoting protein ehs1</fullName>
    </submittedName>
</protein>
<feature type="compositionally biased region" description="Polar residues" evidence="1">
    <location>
        <begin position="1"/>
        <end position="10"/>
    </location>
</feature>
<accession>A0A167C2H8</accession>
<evidence type="ECO:0000313" key="4">
    <source>
        <dbReference type="Proteomes" id="UP000076584"/>
    </source>
</evidence>
<evidence type="ECO:0000256" key="1">
    <source>
        <dbReference type="SAM" id="MobiDB-lite"/>
    </source>
</evidence>
<dbReference type="Pfam" id="PF12929">
    <property type="entry name" value="Mid1"/>
    <property type="match status" value="1"/>
</dbReference>
<reference evidence="3 4" key="1">
    <citation type="submission" date="2015-06" db="EMBL/GenBank/DDBJ databases">
        <title>Survival trade-offs in plant roots during colonization by closely related pathogenic and mutualistic fungi.</title>
        <authorList>
            <person name="Hacquard S."/>
            <person name="Kracher B."/>
            <person name="Hiruma K."/>
            <person name="Weinman A."/>
            <person name="Muench P."/>
            <person name="Garrido Oter R."/>
            <person name="Ver Loren van Themaat E."/>
            <person name="Dallerey J.-F."/>
            <person name="Damm U."/>
            <person name="Henrissat B."/>
            <person name="Lespinet O."/>
            <person name="Thon M."/>
            <person name="Kemen E."/>
            <person name="McHardy A.C."/>
            <person name="Schulze-Lefert P."/>
            <person name="O'Connell R.J."/>
        </authorList>
    </citation>
    <scope>NUCLEOTIDE SEQUENCE [LARGE SCALE GENOMIC DNA]</scope>
    <source>
        <strain evidence="3 4">MAFF 238704</strain>
    </source>
</reference>
<name>A0A167C2H8_COLIC</name>
<dbReference type="GO" id="GO:0005262">
    <property type="term" value="F:calcium channel activity"/>
    <property type="evidence" value="ECO:0007669"/>
    <property type="project" value="InterPro"/>
</dbReference>
<evidence type="ECO:0000313" key="3">
    <source>
        <dbReference type="EMBL" id="KZL82042.1"/>
    </source>
</evidence>
<feature type="region of interest" description="Disordered" evidence="1">
    <location>
        <begin position="153"/>
        <end position="177"/>
    </location>
</feature>
<sequence>LTSIGATLTKRTPKASAPGGHDLTMQLSPLQSRLAASLIASLLLVLIYYLLSTPTFALAAELTGATQPILDDFQLGDSLERRSHLEPTYEPEFAAFDRSIIGRAPAGVTGLVNNVKVNRNVPGNTTQNFVFEAIAIFANFFDGTDEAFTMEPRESVNDSFSPELVSTEDEDLGDEDRGLRRRQAQGRTVYISATTCIQPQRAANNTKEDPPQITMYISTSQDNQTPGPGQNASLQKTVKFEEGAAMFSVNATGDVFIGIGAPEKDGEKFTGDWNFDVAASTDDFFHSFDENPSELLWVDSDSSAALLTTQNLTDSQNATRIQEIMEQGPSFVMFVENRDQPTTKGVRRSMCGLENYAQIAAKKGGKFGNLASTTMTTRGPGNLPKQQFFFNGLNASALYTGILVQTGDSSTLKKRQDGVSTGGGGRVFEATPFETKDGENCKIITDLQFCNETEYAVPANANKMNITQLAQFYDNYARDMYANFQKQLAQVACEAPAVQRYSLARDCSDCEIAYKKWLCSVTIPRCEDFTSPTNFSLVRNANQSFPNGTLLPIDLQANYSARVNQHSRNPLIDEMIEPGPYREILPCAYLCYDLVQSCPASLGFNCPTPDDDVFNSSYAIQVDGVLTCNYPGAVHNPSASSLLLVSWGLLSALVLGTLGAIML</sequence>
<evidence type="ECO:0000256" key="2">
    <source>
        <dbReference type="SAM" id="Phobius"/>
    </source>
</evidence>
<feature type="region of interest" description="Disordered" evidence="1">
    <location>
        <begin position="1"/>
        <end position="20"/>
    </location>
</feature>
<feature type="transmembrane region" description="Helical" evidence="2">
    <location>
        <begin position="34"/>
        <end position="51"/>
    </location>
</feature>
<keyword evidence="2" id="KW-0472">Membrane</keyword>
<gene>
    <name evidence="3" type="ORF">CI238_06112</name>
</gene>
<keyword evidence="2" id="KW-0812">Transmembrane</keyword>
<organism evidence="3 4">
    <name type="scientific">Colletotrichum incanum</name>
    <name type="common">Soybean anthracnose fungus</name>
    <dbReference type="NCBI Taxonomy" id="1573173"/>
    <lineage>
        <taxon>Eukaryota</taxon>
        <taxon>Fungi</taxon>
        <taxon>Dikarya</taxon>
        <taxon>Ascomycota</taxon>
        <taxon>Pezizomycotina</taxon>
        <taxon>Sordariomycetes</taxon>
        <taxon>Hypocreomycetidae</taxon>
        <taxon>Glomerellales</taxon>
        <taxon>Glomerellaceae</taxon>
        <taxon>Colletotrichum</taxon>
        <taxon>Colletotrichum spaethianum species complex</taxon>
    </lineage>
</organism>
<dbReference type="GO" id="GO:0098703">
    <property type="term" value="P:calcium ion import across plasma membrane"/>
    <property type="evidence" value="ECO:0007669"/>
    <property type="project" value="InterPro"/>
</dbReference>
<proteinExistence type="predicted"/>